<proteinExistence type="predicted"/>
<reference evidence="1" key="2">
    <citation type="journal article" date="2007" name="Science">
        <title>Draft genome sequence of the sexually transmitted pathogen Trichomonas vaginalis.</title>
        <authorList>
            <person name="Carlton J.M."/>
            <person name="Hirt R.P."/>
            <person name="Silva J.C."/>
            <person name="Delcher A.L."/>
            <person name="Schatz M."/>
            <person name="Zhao Q."/>
            <person name="Wortman J.R."/>
            <person name="Bidwell S.L."/>
            <person name="Alsmark U.C.M."/>
            <person name="Besteiro S."/>
            <person name="Sicheritz-Ponten T."/>
            <person name="Noel C.J."/>
            <person name="Dacks J.B."/>
            <person name="Foster P.G."/>
            <person name="Simillion C."/>
            <person name="Van de Peer Y."/>
            <person name="Miranda-Saavedra D."/>
            <person name="Barton G.J."/>
            <person name="Westrop G.D."/>
            <person name="Mueller S."/>
            <person name="Dessi D."/>
            <person name="Fiori P.L."/>
            <person name="Ren Q."/>
            <person name="Paulsen I."/>
            <person name="Zhang H."/>
            <person name="Bastida-Corcuera F.D."/>
            <person name="Simoes-Barbosa A."/>
            <person name="Brown M.T."/>
            <person name="Hayes R.D."/>
            <person name="Mukherjee M."/>
            <person name="Okumura C.Y."/>
            <person name="Schneider R."/>
            <person name="Smith A.J."/>
            <person name="Vanacova S."/>
            <person name="Villalvazo M."/>
            <person name="Haas B.J."/>
            <person name="Pertea M."/>
            <person name="Feldblyum T.V."/>
            <person name="Utterback T.R."/>
            <person name="Shu C.L."/>
            <person name="Osoegawa K."/>
            <person name="de Jong P.J."/>
            <person name="Hrdy I."/>
            <person name="Horvathova L."/>
            <person name="Zubacova Z."/>
            <person name="Dolezal P."/>
            <person name="Malik S.B."/>
            <person name="Logsdon J.M. Jr."/>
            <person name="Henze K."/>
            <person name="Gupta A."/>
            <person name="Wang C.C."/>
            <person name="Dunne R.L."/>
            <person name="Upcroft J.A."/>
            <person name="Upcroft P."/>
            <person name="White O."/>
            <person name="Salzberg S.L."/>
            <person name="Tang P."/>
            <person name="Chiu C.-H."/>
            <person name="Lee Y.-S."/>
            <person name="Embley T.M."/>
            <person name="Coombs G.H."/>
            <person name="Mottram J.C."/>
            <person name="Tachezy J."/>
            <person name="Fraser-Liggett C.M."/>
            <person name="Johnson P.J."/>
        </authorList>
    </citation>
    <scope>NUCLEOTIDE SEQUENCE [LARGE SCALE GENOMIC DNA]</scope>
    <source>
        <strain evidence="1">G3</strain>
    </source>
</reference>
<gene>
    <name evidence="1" type="ORF">TVAG_415990</name>
</gene>
<name>A2FXZ6_TRIV3</name>
<dbReference type="STRING" id="5722.A2FXZ6"/>
<sequence>MDASIRQEIWKAISGYNITSIVSTHSIEEAGILSSRMLVMRSGELIFEGTPNELRSKFHCGYRLTPMFNNEEDKKYKNELLDWMKSKIQGAIISPIHEDDILFPVCDEVTKLLIDLRQNQDNFHMRSFNIIVEQLENVLYRMYVDDENV</sequence>
<dbReference type="InterPro" id="IPR027417">
    <property type="entry name" value="P-loop_NTPase"/>
</dbReference>
<dbReference type="PANTHER" id="PTHR43582">
    <property type="entry name" value="LINEARMYCIN RESISTANCE ATP-BINDING PROTEIN LNRL"/>
    <property type="match status" value="1"/>
</dbReference>
<protein>
    <recommendedName>
        <fullName evidence="3">ABC transporter family protein</fullName>
    </recommendedName>
</protein>
<dbReference type="PANTHER" id="PTHR43582:SF2">
    <property type="entry name" value="LINEARMYCIN RESISTANCE ATP-BINDING PROTEIN LNRL"/>
    <property type="match status" value="1"/>
</dbReference>
<dbReference type="OrthoDB" id="10255969at2759"/>
<evidence type="ECO:0000313" key="2">
    <source>
        <dbReference type="Proteomes" id="UP000001542"/>
    </source>
</evidence>
<organism evidence="1 2">
    <name type="scientific">Trichomonas vaginalis (strain ATCC PRA-98 / G3)</name>
    <dbReference type="NCBI Taxonomy" id="412133"/>
    <lineage>
        <taxon>Eukaryota</taxon>
        <taxon>Metamonada</taxon>
        <taxon>Parabasalia</taxon>
        <taxon>Trichomonadida</taxon>
        <taxon>Trichomonadidae</taxon>
        <taxon>Trichomonas</taxon>
    </lineage>
</organism>
<dbReference type="InParanoid" id="A2FXZ6"/>
<reference evidence="1" key="1">
    <citation type="submission" date="2006-10" db="EMBL/GenBank/DDBJ databases">
        <authorList>
            <person name="Amadeo P."/>
            <person name="Zhao Q."/>
            <person name="Wortman J."/>
            <person name="Fraser-Liggett C."/>
            <person name="Carlton J."/>
        </authorList>
    </citation>
    <scope>NUCLEOTIDE SEQUENCE</scope>
    <source>
        <strain evidence="1">G3</strain>
    </source>
</reference>
<dbReference type="EMBL" id="DS114126">
    <property type="protein sequence ID" value="EAX90219.1"/>
    <property type="molecule type" value="Genomic_DNA"/>
</dbReference>
<keyword evidence="2" id="KW-1185">Reference proteome</keyword>
<evidence type="ECO:0000313" key="1">
    <source>
        <dbReference type="EMBL" id="EAX90219.1"/>
    </source>
</evidence>
<dbReference type="Gene3D" id="3.40.50.300">
    <property type="entry name" value="P-loop containing nucleotide triphosphate hydrolases"/>
    <property type="match status" value="1"/>
</dbReference>
<dbReference type="Proteomes" id="UP000001542">
    <property type="component" value="Unassembled WGS sequence"/>
</dbReference>
<evidence type="ECO:0008006" key="3">
    <source>
        <dbReference type="Google" id="ProtNLM"/>
    </source>
</evidence>
<dbReference type="AlphaFoldDB" id="A2FXZ6"/>
<dbReference type="VEuPathDB" id="TrichDB:TVAG_432320"/>
<dbReference type="VEuPathDB" id="TrichDB:TVAGG3_0126710"/>
<dbReference type="SUPFAM" id="SSF52540">
    <property type="entry name" value="P-loop containing nucleoside triphosphate hydrolases"/>
    <property type="match status" value="1"/>
</dbReference>
<accession>A2FXZ6</accession>